<dbReference type="EMBL" id="JBHTCF010000018">
    <property type="protein sequence ID" value="MFC7308924.1"/>
    <property type="molecule type" value="Genomic_DNA"/>
</dbReference>
<evidence type="ECO:0000313" key="2">
    <source>
        <dbReference type="Proteomes" id="UP001596523"/>
    </source>
</evidence>
<evidence type="ECO:0000313" key="1">
    <source>
        <dbReference type="EMBL" id="MFC7308924.1"/>
    </source>
</evidence>
<name>A0ABW2JTE9_9ACTN</name>
<dbReference type="RefSeq" id="WP_381837364.1">
    <property type="nucleotide sequence ID" value="NZ_JBHTCF010000018.1"/>
</dbReference>
<organism evidence="1 2">
    <name type="scientific">Streptomyces monticola</name>
    <dbReference type="NCBI Taxonomy" id="2666263"/>
    <lineage>
        <taxon>Bacteria</taxon>
        <taxon>Bacillati</taxon>
        <taxon>Actinomycetota</taxon>
        <taxon>Actinomycetes</taxon>
        <taxon>Kitasatosporales</taxon>
        <taxon>Streptomycetaceae</taxon>
        <taxon>Streptomyces</taxon>
    </lineage>
</organism>
<keyword evidence="2" id="KW-1185">Reference proteome</keyword>
<comment type="caution">
    <text evidence="1">The sequence shown here is derived from an EMBL/GenBank/DDBJ whole genome shotgun (WGS) entry which is preliminary data.</text>
</comment>
<accession>A0ABW2JTE9</accession>
<gene>
    <name evidence="1" type="ORF">ACFQVC_32535</name>
</gene>
<dbReference type="Proteomes" id="UP001596523">
    <property type="component" value="Unassembled WGS sequence"/>
</dbReference>
<protein>
    <submittedName>
        <fullName evidence="1">Uncharacterized protein</fullName>
    </submittedName>
</protein>
<sequence length="198" mass="22447">MAPTKCGGDIHAYYGHTYTGTSSFAFTKAPDWLENFDQLKEGKLTALFNIIHFLANSYDITCRFYEDHDPWVDVTLKWHLPSWFPANLQDRASKAVERRPAHTCRTGFGIDTRPTLVQVSFHAETGPPTKTRVVERTPGGKVLEDSFGQTLYGTWVTQPRQTFKLEATDCAQDTVLPQRLRQVVSGPTKRIIELNRTS</sequence>
<proteinExistence type="predicted"/>
<reference evidence="2" key="1">
    <citation type="journal article" date="2019" name="Int. J. Syst. Evol. Microbiol.">
        <title>The Global Catalogue of Microorganisms (GCM) 10K type strain sequencing project: providing services to taxonomists for standard genome sequencing and annotation.</title>
        <authorList>
            <consortium name="The Broad Institute Genomics Platform"/>
            <consortium name="The Broad Institute Genome Sequencing Center for Infectious Disease"/>
            <person name="Wu L."/>
            <person name="Ma J."/>
        </authorList>
    </citation>
    <scope>NUCLEOTIDE SEQUENCE [LARGE SCALE GENOMIC DNA]</scope>
    <source>
        <strain evidence="2">SYNS20</strain>
    </source>
</reference>